<feature type="non-terminal residue" evidence="2">
    <location>
        <position position="29"/>
    </location>
</feature>
<feature type="compositionally biased region" description="Basic and acidic residues" evidence="1">
    <location>
        <begin position="1"/>
        <end position="16"/>
    </location>
</feature>
<gene>
    <name evidence="2" type="ORF">AVDCRST_MAG73-2480</name>
</gene>
<accession>A0A6J4UF67</accession>
<dbReference type="EMBL" id="CADCWE010000164">
    <property type="protein sequence ID" value="CAA9546641.1"/>
    <property type="molecule type" value="Genomic_DNA"/>
</dbReference>
<feature type="region of interest" description="Disordered" evidence="1">
    <location>
        <begin position="1"/>
        <end position="29"/>
    </location>
</feature>
<dbReference type="AlphaFoldDB" id="A0A6J4UF67"/>
<evidence type="ECO:0000313" key="2">
    <source>
        <dbReference type="EMBL" id="CAA9546641.1"/>
    </source>
</evidence>
<feature type="compositionally biased region" description="Pro residues" evidence="1">
    <location>
        <begin position="20"/>
        <end position="29"/>
    </location>
</feature>
<proteinExistence type="predicted"/>
<organism evidence="2">
    <name type="scientific">uncultured Thermomicrobiales bacterium</name>
    <dbReference type="NCBI Taxonomy" id="1645740"/>
    <lineage>
        <taxon>Bacteria</taxon>
        <taxon>Pseudomonadati</taxon>
        <taxon>Thermomicrobiota</taxon>
        <taxon>Thermomicrobia</taxon>
        <taxon>Thermomicrobiales</taxon>
        <taxon>environmental samples</taxon>
    </lineage>
</organism>
<sequence>GDRTEGHEDQPGDPGDRPGQGPPPGRAQV</sequence>
<protein>
    <submittedName>
        <fullName evidence="2">Uncharacterized protein</fullName>
    </submittedName>
</protein>
<feature type="non-terminal residue" evidence="2">
    <location>
        <position position="1"/>
    </location>
</feature>
<name>A0A6J4UF67_9BACT</name>
<reference evidence="2" key="1">
    <citation type="submission" date="2020-02" db="EMBL/GenBank/DDBJ databases">
        <authorList>
            <person name="Meier V. D."/>
        </authorList>
    </citation>
    <scope>NUCLEOTIDE SEQUENCE</scope>
    <source>
        <strain evidence="2">AVDCRST_MAG73</strain>
    </source>
</reference>
<evidence type="ECO:0000256" key="1">
    <source>
        <dbReference type="SAM" id="MobiDB-lite"/>
    </source>
</evidence>